<dbReference type="PANTHER" id="PTHR23114">
    <property type="entry name" value="M7GPPPN-MRNA HYDROLASE"/>
    <property type="match status" value="1"/>
</dbReference>
<comment type="similarity">
    <text evidence="4">Belongs to the Nudix hydrolase family. RppH subfamily.</text>
</comment>
<dbReference type="Pfam" id="PF00293">
    <property type="entry name" value="NUDIX"/>
    <property type="match status" value="1"/>
</dbReference>
<evidence type="ECO:0000259" key="5">
    <source>
        <dbReference type="PROSITE" id="PS51462"/>
    </source>
</evidence>
<evidence type="ECO:0000256" key="3">
    <source>
        <dbReference type="ARBA" id="ARBA00022801"/>
    </source>
</evidence>
<sequence>MIDRDGFRPNVGIILLDNAGQVFWAKRTRGNGWQFPQGGINTDESPEEAMFRELYEEVGLKPHHVDVLGSTPGWLKYQLPKKFHKRDSDPSFVGQKQVYYLLKLLEDESKVDFNTTQKPEFEDYRWVNFWYPAENVIHFKKGVYKRALKHLEFLTKQI</sequence>
<keyword evidence="3 4" id="KW-0378">Hydrolase</keyword>
<organism evidence="6 7">
    <name type="scientific">Marinicella litoralis</name>
    <dbReference type="NCBI Taxonomy" id="644220"/>
    <lineage>
        <taxon>Bacteria</taxon>
        <taxon>Pseudomonadati</taxon>
        <taxon>Pseudomonadota</taxon>
        <taxon>Gammaproteobacteria</taxon>
        <taxon>Lysobacterales</taxon>
        <taxon>Marinicellaceae</taxon>
        <taxon>Marinicella</taxon>
    </lineage>
</organism>
<dbReference type="PANTHER" id="PTHR23114:SF17">
    <property type="entry name" value="M7GPPPN-MRNA HYDROLASE"/>
    <property type="match status" value="1"/>
</dbReference>
<dbReference type="NCBIfam" id="NF001937">
    <property type="entry name" value="PRK00714.1-4"/>
    <property type="match status" value="1"/>
</dbReference>
<proteinExistence type="inferred from homology"/>
<protein>
    <recommendedName>
        <fullName evidence="4">RNA pyrophosphohydrolase</fullName>
        <ecNumber evidence="4">3.6.1.-</ecNumber>
    </recommendedName>
    <alternativeName>
        <fullName evidence="4">(Di)nucleoside polyphosphate hydrolase</fullName>
    </alternativeName>
</protein>
<dbReference type="NCBIfam" id="NF001938">
    <property type="entry name" value="PRK00714.1-5"/>
    <property type="match status" value="1"/>
</dbReference>
<dbReference type="Proteomes" id="UP000295724">
    <property type="component" value="Unassembled WGS sequence"/>
</dbReference>
<dbReference type="InterPro" id="IPR022927">
    <property type="entry name" value="RppH"/>
</dbReference>
<dbReference type="PROSITE" id="PS51462">
    <property type="entry name" value="NUDIX"/>
    <property type="match status" value="1"/>
</dbReference>
<dbReference type="EC" id="3.6.1.-" evidence="4"/>
<name>A0A4R6XTG4_9GAMM</name>
<dbReference type="GO" id="GO:0005737">
    <property type="term" value="C:cytoplasm"/>
    <property type="evidence" value="ECO:0007669"/>
    <property type="project" value="TreeGrafter"/>
</dbReference>
<comment type="cofactor">
    <cofactor evidence="2">
        <name>Mg(2+)</name>
        <dbReference type="ChEBI" id="CHEBI:18420"/>
    </cofactor>
</comment>
<evidence type="ECO:0000313" key="7">
    <source>
        <dbReference type="Proteomes" id="UP000295724"/>
    </source>
</evidence>
<accession>A0A4R6XTG4</accession>
<evidence type="ECO:0000256" key="4">
    <source>
        <dbReference type="HAMAP-Rule" id="MF_00298"/>
    </source>
</evidence>
<reference evidence="6 7" key="1">
    <citation type="submission" date="2019-03" db="EMBL/GenBank/DDBJ databases">
        <title>Genomic Encyclopedia of Type Strains, Phase IV (KMG-IV): sequencing the most valuable type-strain genomes for metagenomic binning, comparative biology and taxonomic classification.</title>
        <authorList>
            <person name="Goeker M."/>
        </authorList>
    </citation>
    <scope>NUCLEOTIDE SEQUENCE [LARGE SCALE GENOMIC DNA]</scope>
    <source>
        <strain evidence="6 7">DSM 25488</strain>
    </source>
</reference>
<gene>
    <name evidence="4" type="primary">rppH</name>
    <name evidence="4" type="synonym">nudH</name>
    <name evidence="6" type="ORF">C8D91_1711</name>
</gene>
<dbReference type="Gene3D" id="3.90.79.10">
    <property type="entry name" value="Nucleoside Triphosphate Pyrophosphohydrolase"/>
    <property type="match status" value="1"/>
</dbReference>
<evidence type="ECO:0000256" key="1">
    <source>
        <dbReference type="ARBA" id="ARBA00001936"/>
    </source>
</evidence>
<dbReference type="AlphaFoldDB" id="A0A4R6XTG4"/>
<keyword evidence="7" id="KW-1185">Reference proteome</keyword>
<dbReference type="GO" id="GO:0034353">
    <property type="term" value="F:mRNA 5'-diphosphatase activity"/>
    <property type="evidence" value="ECO:0007669"/>
    <property type="project" value="TreeGrafter"/>
</dbReference>
<dbReference type="RefSeq" id="WP_099018561.1">
    <property type="nucleotide sequence ID" value="NZ_NIHB01000001.1"/>
</dbReference>
<dbReference type="InterPro" id="IPR020084">
    <property type="entry name" value="NUDIX_hydrolase_CS"/>
</dbReference>
<feature type="domain" description="Nudix hydrolase" evidence="5">
    <location>
        <begin position="6"/>
        <end position="149"/>
    </location>
</feature>
<dbReference type="CDD" id="cd03671">
    <property type="entry name" value="NUDIX_Ap4A_hydrolase_plant_like"/>
    <property type="match status" value="1"/>
</dbReference>
<dbReference type="PRINTS" id="PR00502">
    <property type="entry name" value="NUDIXFAMILY"/>
</dbReference>
<dbReference type="InterPro" id="IPR020476">
    <property type="entry name" value="Nudix_hydrolase"/>
</dbReference>
<comment type="cofactor">
    <cofactor evidence="4">
        <name>a divalent metal cation</name>
        <dbReference type="ChEBI" id="CHEBI:60240"/>
    </cofactor>
</comment>
<dbReference type="OrthoDB" id="9816040at2"/>
<dbReference type="GO" id="GO:0006402">
    <property type="term" value="P:mRNA catabolic process"/>
    <property type="evidence" value="ECO:0007669"/>
    <property type="project" value="TreeGrafter"/>
</dbReference>
<feature type="short sequence motif" description="Nudix box" evidence="4">
    <location>
        <begin position="38"/>
        <end position="59"/>
    </location>
</feature>
<dbReference type="EMBL" id="SNZB01000003">
    <property type="protein sequence ID" value="TDR20733.1"/>
    <property type="molecule type" value="Genomic_DNA"/>
</dbReference>
<dbReference type="PROSITE" id="PS00893">
    <property type="entry name" value="NUDIX_BOX"/>
    <property type="match status" value="1"/>
</dbReference>
<comment type="function">
    <text evidence="4">Accelerates the degradation of transcripts by removing pyrophosphate from the 5'-end of triphosphorylated RNA, leading to a more labile monophosphorylated state that can stimulate subsequent ribonuclease cleavage.</text>
</comment>
<dbReference type="SUPFAM" id="SSF55811">
    <property type="entry name" value="Nudix"/>
    <property type="match status" value="1"/>
</dbReference>
<comment type="cofactor">
    <cofactor evidence="1">
        <name>Mn(2+)</name>
        <dbReference type="ChEBI" id="CHEBI:29035"/>
    </cofactor>
</comment>
<dbReference type="InterPro" id="IPR000086">
    <property type="entry name" value="NUDIX_hydrolase_dom"/>
</dbReference>
<evidence type="ECO:0000256" key="2">
    <source>
        <dbReference type="ARBA" id="ARBA00001946"/>
    </source>
</evidence>
<dbReference type="InterPro" id="IPR015797">
    <property type="entry name" value="NUDIX_hydrolase-like_dom_sf"/>
</dbReference>
<evidence type="ECO:0000313" key="6">
    <source>
        <dbReference type="EMBL" id="TDR20733.1"/>
    </source>
</evidence>
<dbReference type="HAMAP" id="MF_00298">
    <property type="entry name" value="Nudix_RppH"/>
    <property type="match status" value="1"/>
</dbReference>
<comment type="caution">
    <text evidence="6">The sequence shown here is derived from an EMBL/GenBank/DDBJ whole genome shotgun (WGS) entry which is preliminary data.</text>
</comment>
<dbReference type="NCBIfam" id="NF001936">
    <property type="entry name" value="PRK00714.1-3"/>
    <property type="match status" value="1"/>
</dbReference>